<dbReference type="InterPro" id="IPR011990">
    <property type="entry name" value="TPR-like_helical_dom_sf"/>
</dbReference>
<dbReference type="NCBIfam" id="TIGR00756">
    <property type="entry name" value="PPR"/>
    <property type="match status" value="11"/>
</dbReference>
<feature type="repeat" description="PPR" evidence="3">
    <location>
        <begin position="518"/>
        <end position="552"/>
    </location>
</feature>
<feature type="repeat" description="PPR" evidence="3">
    <location>
        <begin position="658"/>
        <end position="692"/>
    </location>
</feature>
<reference evidence="4" key="1">
    <citation type="submission" date="2022-07" db="EMBL/GenBank/DDBJ databases">
        <authorList>
            <person name="Macas J."/>
            <person name="Novak P."/>
            <person name="Neumann P."/>
        </authorList>
    </citation>
    <scope>NUCLEOTIDE SEQUENCE</scope>
</reference>
<protein>
    <recommendedName>
        <fullName evidence="6">Pentatricopeptide repeat-containing protein</fullName>
    </recommendedName>
</protein>
<dbReference type="Pfam" id="PF01535">
    <property type="entry name" value="PPR"/>
    <property type="match status" value="6"/>
</dbReference>
<feature type="repeat" description="PPR" evidence="3">
    <location>
        <begin position="728"/>
        <end position="762"/>
    </location>
</feature>
<feature type="repeat" description="PPR" evidence="3">
    <location>
        <begin position="292"/>
        <end position="326"/>
    </location>
</feature>
<organism evidence="4 5">
    <name type="scientific">Cuscuta europaea</name>
    <name type="common">European dodder</name>
    <dbReference type="NCBI Taxonomy" id="41803"/>
    <lineage>
        <taxon>Eukaryota</taxon>
        <taxon>Viridiplantae</taxon>
        <taxon>Streptophyta</taxon>
        <taxon>Embryophyta</taxon>
        <taxon>Tracheophyta</taxon>
        <taxon>Spermatophyta</taxon>
        <taxon>Magnoliopsida</taxon>
        <taxon>eudicotyledons</taxon>
        <taxon>Gunneridae</taxon>
        <taxon>Pentapetalae</taxon>
        <taxon>asterids</taxon>
        <taxon>lamiids</taxon>
        <taxon>Solanales</taxon>
        <taxon>Convolvulaceae</taxon>
        <taxon>Cuscuteae</taxon>
        <taxon>Cuscuta</taxon>
        <taxon>Cuscuta subgen. Cuscuta</taxon>
    </lineage>
</organism>
<dbReference type="InterPro" id="IPR050667">
    <property type="entry name" value="PPR-containing_protein"/>
</dbReference>
<dbReference type="Gene3D" id="1.25.40.10">
    <property type="entry name" value="Tetratricopeptide repeat domain"/>
    <property type="match status" value="7"/>
</dbReference>
<feature type="repeat" description="PPR" evidence="3">
    <location>
        <begin position="223"/>
        <end position="257"/>
    </location>
</feature>
<evidence type="ECO:0008006" key="6">
    <source>
        <dbReference type="Google" id="ProtNLM"/>
    </source>
</evidence>
<sequence length="848" mass="95508">MAALSGIRSHNLPVFKILTTEALIILQHDQRATPVQLLRPISICSNSFLPPEHFKTVDTLISIFTKHSIISDNQPILNLGSKLTPKIVESVLRSLKSWRASRTFFNWASNQSGYNHNPYTFNAMAEILSRARQIDSLRILSTELVNSGCYMSPGALGFFLRCLGSQGLVEEAITLFDQLKSLGLCIPNMYTYSCLLEVISNSSNVLMMEMKLIEMSNQGWALDKYALILVLRCYCNAGRFGNALSIFNQMQEKGWMDAHVACILMVSFTQCGEVGKASELFQRMEKLNINMGEKTFCALIHGFVKAGNMEKALLLLDKMRRRGFSPGVSIYGALMGGLCRNKDTDRALQLFREMNKSGLNWDVKFLSELMSSLANESEMTWLLGKTWTLNMDLKEKNLLYNSFLKSLINKGLTDKAHHLLRAAAGMEYDSSFTDENKLFFLKKFVHPKTSSFEIVIDGLCKSGKLETALSLLHDMDLIGFTCSVLLYNTLIDCLSGFDRLDECHRLLIKMNEAGLNPTHFTYNSIFRSLCRQGDVDRALCLVREIRVNGHEPWIKNYTLLIKTLCQDGKALMARDFLAEMVKEGFPPDVVAYSSAIDGLLKIQQLDDAVELFREICGRGYYPDVVAHNVILKGLCKAGRLMEGQDLFNEMLSKGLVPSTVTYNLLINGWCKNGSIDQAVLIYSRMLDNQQEPNVITYTTLIDGLCHAGKPYEAVNLLFEMESRRCFPSRITFMALINGLCKCSKPDDGLVYLQEMEKKDLEPDVFIYVVLINAFISASNPDTGYALLRRVVQKGNWSDLRDNKHHLILKDAILNMSMDPRTSSEVKVLIQDGCIPQHLIISEIGQPET</sequence>
<evidence type="ECO:0000256" key="3">
    <source>
        <dbReference type="PROSITE-ProRule" id="PRU00708"/>
    </source>
</evidence>
<feature type="repeat" description="PPR" evidence="3">
    <location>
        <begin position="693"/>
        <end position="727"/>
    </location>
</feature>
<comment type="caution">
    <text evidence="4">The sequence shown here is derived from an EMBL/GenBank/DDBJ whole genome shotgun (WGS) entry which is preliminary data.</text>
</comment>
<proteinExistence type="inferred from homology"/>
<dbReference type="AlphaFoldDB" id="A0A9P1EM97"/>
<dbReference type="Pfam" id="PF13041">
    <property type="entry name" value="PPR_2"/>
    <property type="match status" value="4"/>
</dbReference>
<evidence type="ECO:0000313" key="5">
    <source>
        <dbReference type="Proteomes" id="UP001152484"/>
    </source>
</evidence>
<gene>
    <name evidence="4" type="ORF">CEURO_LOCUS21573</name>
</gene>
<name>A0A9P1EM97_CUSEU</name>
<feature type="repeat" description="PPR" evidence="3">
    <location>
        <begin position="483"/>
        <end position="517"/>
    </location>
</feature>
<feature type="repeat" description="PPR" evidence="3">
    <location>
        <begin position="588"/>
        <end position="622"/>
    </location>
</feature>
<dbReference type="Pfam" id="PF12854">
    <property type="entry name" value="PPR_1"/>
    <property type="match status" value="1"/>
</dbReference>
<comment type="similarity">
    <text evidence="1">Belongs to the PPR family. P subfamily.</text>
</comment>
<dbReference type="Proteomes" id="UP001152484">
    <property type="component" value="Unassembled WGS sequence"/>
</dbReference>
<feature type="repeat" description="PPR" evidence="3">
    <location>
        <begin position="553"/>
        <end position="587"/>
    </location>
</feature>
<dbReference type="InterPro" id="IPR002885">
    <property type="entry name" value="PPR_rpt"/>
</dbReference>
<dbReference type="OrthoDB" id="185373at2759"/>
<feature type="repeat" description="PPR" evidence="3">
    <location>
        <begin position="448"/>
        <end position="482"/>
    </location>
</feature>
<dbReference type="PANTHER" id="PTHR47939">
    <property type="entry name" value="MEMBRANE-ASSOCIATED SALT-INDUCIBLE PROTEIN-LIKE"/>
    <property type="match status" value="1"/>
</dbReference>
<dbReference type="PANTHER" id="PTHR47939:SF13">
    <property type="entry name" value="OS03G0201400 PROTEIN"/>
    <property type="match status" value="1"/>
</dbReference>
<dbReference type="EMBL" id="CAMAPE010000074">
    <property type="protein sequence ID" value="CAH9117534.1"/>
    <property type="molecule type" value="Genomic_DNA"/>
</dbReference>
<accession>A0A9P1EM97</accession>
<dbReference type="SUPFAM" id="SSF81901">
    <property type="entry name" value="HCP-like"/>
    <property type="match status" value="1"/>
</dbReference>
<evidence type="ECO:0000256" key="1">
    <source>
        <dbReference type="ARBA" id="ARBA00007626"/>
    </source>
</evidence>
<evidence type="ECO:0000256" key="2">
    <source>
        <dbReference type="ARBA" id="ARBA00022737"/>
    </source>
</evidence>
<dbReference type="PROSITE" id="PS51375">
    <property type="entry name" value="PPR"/>
    <property type="match status" value="12"/>
</dbReference>
<feature type="repeat" description="PPR" evidence="3">
    <location>
        <begin position="327"/>
        <end position="361"/>
    </location>
</feature>
<keyword evidence="2" id="KW-0677">Repeat</keyword>
<feature type="repeat" description="PPR" evidence="3">
    <location>
        <begin position="623"/>
        <end position="657"/>
    </location>
</feature>
<evidence type="ECO:0000313" key="4">
    <source>
        <dbReference type="EMBL" id="CAH9117534.1"/>
    </source>
</evidence>
<keyword evidence="5" id="KW-1185">Reference proteome</keyword>